<evidence type="ECO:0000256" key="1">
    <source>
        <dbReference type="ARBA" id="ARBA00004141"/>
    </source>
</evidence>
<keyword evidence="4 11" id="KW-1133">Transmembrane helix</keyword>
<dbReference type="FunCoup" id="A0A7R8UNH9">
    <property type="interactions" value="65"/>
</dbReference>
<feature type="domain" description="G-protein coupled receptors family 1 profile" evidence="12">
    <location>
        <begin position="80"/>
        <end position="343"/>
    </location>
</feature>
<keyword evidence="14" id="KW-1185">Reference proteome</keyword>
<protein>
    <recommendedName>
        <fullName evidence="12">G-protein coupled receptors family 1 profile domain-containing protein</fullName>
    </recommendedName>
</protein>
<evidence type="ECO:0000256" key="8">
    <source>
        <dbReference type="ARBA" id="ARBA00023224"/>
    </source>
</evidence>
<evidence type="ECO:0000256" key="11">
    <source>
        <dbReference type="SAM" id="Phobius"/>
    </source>
</evidence>
<dbReference type="PROSITE" id="PS00237">
    <property type="entry name" value="G_PROTEIN_RECEP_F1_1"/>
    <property type="match status" value="1"/>
</dbReference>
<feature type="transmembrane region" description="Helical" evidence="11">
    <location>
        <begin position="278"/>
        <end position="296"/>
    </location>
</feature>
<evidence type="ECO:0000256" key="3">
    <source>
        <dbReference type="ARBA" id="ARBA00022692"/>
    </source>
</evidence>
<comment type="subcellular location">
    <subcellularLocation>
        <location evidence="1">Membrane</location>
        <topology evidence="1">Multi-pass membrane protein</topology>
    </subcellularLocation>
</comment>
<feature type="transmembrane region" description="Helical" evidence="11">
    <location>
        <begin position="59"/>
        <end position="88"/>
    </location>
</feature>
<feature type="compositionally biased region" description="Polar residues" evidence="10">
    <location>
        <begin position="491"/>
        <end position="525"/>
    </location>
</feature>
<evidence type="ECO:0000256" key="2">
    <source>
        <dbReference type="ARBA" id="ARBA00010663"/>
    </source>
</evidence>
<feature type="transmembrane region" description="Helical" evidence="11">
    <location>
        <begin position="221"/>
        <end position="248"/>
    </location>
</feature>
<organism evidence="13 14">
    <name type="scientific">Hermetia illucens</name>
    <name type="common">Black soldier fly</name>
    <dbReference type="NCBI Taxonomy" id="343691"/>
    <lineage>
        <taxon>Eukaryota</taxon>
        <taxon>Metazoa</taxon>
        <taxon>Ecdysozoa</taxon>
        <taxon>Arthropoda</taxon>
        <taxon>Hexapoda</taxon>
        <taxon>Insecta</taxon>
        <taxon>Pterygota</taxon>
        <taxon>Neoptera</taxon>
        <taxon>Endopterygota</taxon>
        <taxon>Diptera</taxon>
        <taxon>Brachycera</taxon>
        <taxon>Stratiomyomorpha</taxon>
        <taxon>Stratiomyidae</taxon>
        <taxon>Hermetiinae</taxon>
        <taxon>Hermetia</taxon>
    </lineage>
</organism>
<evidence type="ECO:0000313" key="14">
    <source>
        <dbReference type="Proteomes" id="UP000594454"/>
    </source>
</evidence>
<feature type="transmembrane region" description="Helical" evidence="11">
    <location>
        <begin position="181"/>
        <end position="201"/>
    </location>
</feature>
<dbReference type="Pfam" id="PF00001">
    <property type="entry name" value="7tm_1"/>
    <property type="match status" value="1"/>
</dbReference>
<keyword evidence="8 9" id="KW-0807">Transducer</keyword>
<dbReference type="OrthoDB" id="5950040at2759"/>
<feature type="region of interest" description="Disordered" evidence="10">
    <location>
        <begin position="491"/>
        <end position="532"/>
    </location>
</feature>
<feature type="transmembrane region" description="Helical" evidence="11">
    <location>
        <begin position="142"/>
        <end position="160"/>
    </location>
</feature>
<feature type="compositionally biased region" description="Polar residues" evidence="10">
    <location>
        <begin position="558"/>
        <end position="579"/>
    </location>
</feature>
<dbReference type="PANTHER" id="PTHR24243:SF232">
    <property type="entry name" value="PYROKININ 2 RECEPTOR 1-RELATED"/>
    <property type="match status" value="1"/>
</dbReference>
<evidence type="ECO:0000313" key="13">
    <source>
        <dbReference type="EMBL" id="CAD7084087.1"/>
    </source>
</evidence>
<dbReference type="PROSITE" id="PS50262">
    <property type="entry name" value="G_PROTEIN_RECEP_F1_2"/>
    <property type="match status" value="1"/>
</dbReference>
<dbReference type="InParanoid" id="A0A7R8UNH9"/>
<dbReference type="InterPro" id="IPR017452">
    <property type="entry name" value="GPCR_Rhodpsn_7TM"/>
</dbReference>
<dbReference type="GO" id="GO:0005886">
    <property type="term" value="C:plasma membrane"/>
    <property type="evidence" value="ECO:0007669"/>
    <property type="project" value="TreeGrafter"/>
</dbReference>
<keyword evidence="6 11" id="KW-0472">Membrane</keyword>
<gene>
    <name evidence="13" type="ORF">HERILL_LOCUS6999</name>
</gene>
<dbReference type="Gene3D" id="1.20.1070.10">
    <property type="entry name" value="Rhodopsin 7-helix transmembrane proteins"/>
    <property type="match status" value="1"/>
</dbReference>
<dbReference type="SUPFAM" id="SSF81321">
    <property type="entry name" value="Family A G protein-coupled receptor-like"/>
    <property type="match status" value="1"/>
</dbReference>
<comment type="similarity">
    <text evidence="2 9">Belongs to the G-protein coupled receptor 1 family.</text>
</comment>
<feature type="transmembrane region" description="Helical" evidence="11">
    <location>
        <begin position="100"/>
        <end position="122"/>
    </location>
</feature>
<accession>A0A7R8UNH9</accession>
<dbReference type="Proteomes" id="UP000594454">
    <property type="component" value="Chromosome 3"/>
</dbReference>
<proteinExistence type="inferred from homology"/>
<dbReference type="EMBL" id="LR899011">
    <property type="protein sequence ID" value="CAD7084087.1"/>
    <property type="molecule type" value="Genomic_DNA"/>
</dbReference>
<feature type="transmembrane region" description="Helical" evidence="11">
    <location>
        <begin position="323"/>
        <end position="345"/>
    </location>
</feature>
<keyword evidence="3 9" id="KW-0812">Transmembrane</keyword>
<sequence length="602" mass="67059">MNISEVLDELCQLVNQSSETASWDELLQNYSTELNISHLLNTSCMTLTDDLVKESSRDAIPILATITICYIFIFIAGVLGNLITCTVISRNKFMHTATNYYLFNLAISDLLLLLSGMPYEIYDIWFPSSFPFTDPICILKGLLSETSANATVLTITAFTVERYIAICHPFRQHTMSKLSRVVKFILLIWMSAFILAIPQSMQFGVRNSENGNLCTVTKSIYMAHAFEVSGFLFFIGPMTAICVLYVLIGIKLNKSKYLQEVKRKPSEPNRNVSGQTRVIRMLVAVAVAFFLCWAPFHAQRLVAVYGSKSVTSHSDLFYKVYKVLTYISGVLYYLSTCINPLLYNIMSYKFRDAFKLTLARQFGLGSKYQVKNHNYSALSRQNGSVRLTTTTDSTRAKPHRLRCVSVSSQSTLMTSLSKNDMFAGNPLNRGDLQIISSDEQGTSSESQQEMPAIRRQSSILREGSMKMDVFPRTHGGANGINRLNYGGKGSFSRNGSNLSNGHQNGQSCYTVQSGQNGNHINGKSSPNPPISRPITIESLSEKLRKGTRKVLSLRPNATIASKQESNSQLEKGALSNQGGYVTRQGEPAWDSSPTAEYIHRVL</sequence>
<keyword evidence="7 9" id="KW-0675">Receptor</keyword>
<dbReference type="AlphaFoldDB" id="A0A7R8UNH9"/>
<dbReference type="GO" id="GO:0008188">
    <property type="term" value="F:neuropeptide receptor activity"/>
    <property type="evidence" value="ECO:0007669"/>
    <property type="project" value="TreeGrafter"/>
</dbReference>
<reference evidence="13 14" key="1">
    <citation type="submission" date="2020-11" db="EMBL/GenBank/DDBJ databases">
        <authorList>
            <person name="Wallbank WR R."/>
            <person name="Pardo Diaz C."/>
            <person name="Kozak K."/>
            <person name="Martin S."/>
            <person name="Jiggins C."/>
            <person name="Moest M."/>
            <person name="Warren A I."/>
            <person name="Generalovic N T."/>
            <person name="Byers J.R.P. K."/>
            <person name="Montejo-Kovacevich G."/>
            <person name="Yen C E."/>
        </authorList>
    </citation>
    <scope>NUCLEOTIDE SEQUENCE [LARGE SCALE GENOMIC DNA]</scope>
</reference>
<dbReference type="CDD" id="cd15134">
    <property type="entry name" value="7tmA_capaR"/>
    <property type="match status" value="1"/>
</dbReference>
<evidence type="ECO:0000256" key="10">
    <source>
        <dbReference type="SAM" id="MobiDB-lite"/>
    </source>
</evidence>
<dbReference type="InterPro" id="IPR000276">
    <property type="entry name" value="GPCR_Rhodpsn"/>
</dbReference>
<feature type="region of interest" description="Disordered" evidence="10">
    <location>
        <begin position="556"/>
        <end position="590"/>
    </location>
</feature>
<name>A0A7R8UNH9_HERIL</name>
<evidence type="ECO:0000256" key="9">
    <source>
        <dbReference type="RuleBase" id="RU000688"/>
    </source>
</evidence>
<evidence type="ECO:0000256" key="5">
    <source>
        <dbReference type="ARBA" id="ARBA00023040"/>
    </source>
</evidence>
<evidence type="ECO:0000256" key="6">
    <source>
        <dbReference type="ARBA" id="ARBA00023136"/>
    </source>
</evidence>
<dbReference type="PRINTS" id="PR00237">
    <property type="entry name" value="GPCRRHODOPSN"/>
</dbReference>
<evidence type="ECO:0000259" key="12">
    <source>
        <dbReference type="PROSITE" id="PS50262"/>
    </source>
</evidence>
<keyword evidence="5 9" id="KW-0297">G-protein coupled receptor</keyword>
<evidence type="ECO:0000256" key="7">
    <source>
        <dbReference type="ARBA" id="ARBA00023170"/>
    </source>
</evidence>
<evidence type="ECO:0000256" key="4">
    <source>
        <dbReference type="ARBA" id="ARBA00022989"/>
    </source>
</evidence>
<dbReference type="PANTHER" id="PTHR24243">
    <property type="entry name" value="G-PROTEIN COUPLED RECEPTOR"/>
    <property type="match status" value="1"/>
</dbReference>